<accession>A0AAV5HT22</accession>
<sequence>MVPSIRHFLSVAVHTGDPRSGNLVTHLLPPGNGLLLIGSPHRHPGAWRTFHMGRLKGIPFELLDQRPLCKTRYIESGHFEFTAISMVTLPTIAISIQKQPGKRRVYPQNPYPPNDVSMASSLAIADKRSAIAEKAKEDEELRKRNEELERELKESREREEIMMKELQKAWERLRVAEEAEERLCFQLGELEAESVHQARDYNARIIALVDQLSQAQAHLPLSDRRSPQTFVIF</sequence>
<gene>
    <name evidence="2" type="ORF">SLEP1_g3127</name>
</gene>
<dbReference type="Pfam" id="PF24980">
    <property type="entry name" value="LSU"/>
    <property type="match status" value="1"/>
</dbReference>
<evidence type="ECO:0000313" key="3">
    <source>
        <dbReference type="Proteomes" id="UP001054252"/>
    </source>
</evidence>
<keyword evidence="1" id="KW-0175">Coiled coil</keyword>
<feature type="coiled-coil region" evidence="1">
    <location>
        <begin position="131"/>
        <end position="169"/>
    </location>
</feature>
<dbReference type="Proteomes" id="UP001054252">
    <property type="component" value="Unassembled WGS sequence"/>
</dbReference>
<protein>
    <submittedName>
        <fullName evidence="2">Uncharacterized protein</fullName>
    </submittedName>
</protein>
<dbReference type="PANTHER" id="PTHR34283">
    <property type="entry name" value="PROTEIN RESPONSE TO LOW SULFUR 1"/>
    <property type="match status" value="1"/>
</dbReference>
<keyword evidence="3" id="KW-1185">Reference proteome</keyword>
<evidence type="ECO:0000313" key="2">
    <source>
        <dbReference type="EMBL" id="GKU88918.1"/>
    </source>
</evidence>
<name>A0AAV5HT22_9ROSI</name>
<dbReference type="InterPro" id="IPR039282">
    <property type="entry name" value="LSU"/>
</dbReference>
<comment type="caution">
    <text evidence="2">The sequence shown here is derived from an EMBL/GenBank/DDBJ whole genome shotgun (WGS) entry which is preliminary data.</text>
</comment>
<reference evidence="2 3" key="1">
    <citation type="journal article" date="2021" name="Commun. Biol.">
        <title>The genome of Shorea leprosula (Dipterocarpaceae) highlights the ecological relevance of drought in aseasonal tropical rainforests.</title>
        <authorList>
            <person name="Ng K.K.S."/>
            <person name="Kobayashi M.J."/>
            <person name="Fawcett J.A."/>
            <person name="Hatakeyama M."/>
            <person name="Paape T."/>
            <person name="Ng C.H."/>
            <person name="Ang C.C."/>
            <person name="Tnah L.H."/>
            <person name="Lee C.T."/>
            <person name="Nishiyama T."/>
            <person name="Sese J."/>
            <person name="O'Brien M.J."/>
            <person name="Copetti D."/>
            <person name="Mohd Noor M.I."/>
            <person name="Ong R.C."/>
            <person name="Putra M."/>
            <person name="Sireger I.Z."/>
            <person name="Indrioko S."/>
            <person name="Kosugi Y."/>
            <person name="Izuno A."/>
            <person name="Isagi Y."/>
            <person name="Lee S.L."/>
            <person name="Shimizu K.K."/>
        </authorList>
    </citation>
    <scope>NUCLEOTIDE SEQUENCE [LARGE SCALE GENOMIC DNA]</scope>
    <source>
        <strain evidence="2">214</strain>
    </source>
</reference>
<dbReference type="PANTHER" id="PTHR34283:SF1">
    <property type="entry name" value="PROTEIN RESPONSE TO LOW SULFUR 1"/>
    <property type="match status" value="1"/>
</dbReference>
<dbReference type="EMBL" id="BPVZ01000003">
    <property type="protein sequence ID" value="GKU88918.1"/>
    <property type="molecule type" value="Genomic_DNA"/>
</dbReference>
<evidence type="ECO:0000256" key="1">
    <source>
        <dbReference type="SAM" id="Coils"/>
    </source>
</evidence>
<organism evidence="2 3">
    <name type="scientific">Rubroshorea leprosula</name>
    <dbReference type="NCBI Taxonomy" id="152421"/>
    <lineage>
        <taxon>Eukaryota</taxon>
        <taxon>Viridiplantae</taxon>
        <taxon>Streptophyta</taxon>
        <taxon>Embryophyta</taxon>
        <taxon>Tracheophyta</taxon>
        <taxon>Spermatophyta</taxon>
        <taxon>Magnoliopsida</taxon>
        <taxon>eudicotyledons</taxon>
        <taxon>Gunneridae</taxon>
        <taxon>Pentapetalae</taxon>
        <taxon>rosids</taxon>
        <taxon>malvids</taxon>
        <taxon>Malvales</taxon>
        <taxon>Dipterocarpaceae</taxon>
        <taxon>Rubroshorea</taxon>
    </lineage>
</organism>
<proteinExistence type="predicted"/>
<dbReference type="GO" id="GO:0098869">
    <property type="term" value="P:cellular oxidant detoxification"/>
    <property type="evidence" value="ECO:0007669"/>
    <property type="project" value="InterPro"/>
</dbReference>
<dbReference type="AlphaFoldDB" id="A0AAV5HT22"/>